<dbReference type="PANTHER" id="PTHR30572:SF4">
    <property type="entry name" value="ABC TRANSPORTER PERMEASE YTRF"/>
    <property type="match status" value="1"/>
</dbReference>
<evidence type="ECO:0000256" key="4">
    <source>
        <dbReference type="ARBA" id="ARBA00022989"/>
    </source>
</evidence>
<keyword evidence="5 7" id="KW-0472">Membrane</keyword>
<evidence type="ECO:0000256" key="2">
    <source>
        <dbReference type="ARBA" id="ARBA00022475"/>
    </source>
</evidence>
<evidence type="ECO:0000313" key="9">
    <source>
        <dbReference type="EMBL" id="MPM10694.1"/>
    </source>
</evidence>
<name>A0A644X987_9ZZZZ</name>
<dbReference type="InterPro" id="IPR003838">
    <property type="entry name" value="ABC3_permease_C"/>
</dbReference>
<feature type="transmembrane region" description="Helical" evidence="7">
    <location>
        <begin position="294"/>
        <end position="314"/>
    </location>
</feature>
<comment type="similarity">
    <text evidence="6">Belongs to the ABC-4 integral membrane protein family.</text>
</comment>
<evidence type="ECO:0000256" key="3">
    <source>
        <dbReference type="ARBA" id="ARBA00022692"/>
    </source>
</evidence>
<feature type="transmembrane region" description="Helical" evidence="7">
    <location>
        <begin position="200"/>
        <end position="225"/>
    </location>
</feature>
<dbReference type="GO" id="GO:0005886">
    <property type="term" value="C:plasma membrane"/>
    <property type="evidence" value="ECO:0007669"/>
    <property type="project" value="UniProtKB-SubCell"/>
</dbReference>
<dbReference type="PANTHER" id="PTHR30572">
    <property type="entry name" value="MEMBRANE COMPONENT OF TRANSPORTER-RELATED"/>
    <property type="match status" value="1"/>
</dbReference>
<gene>
    <name evidence="9" type="ORF">SDC9_57028</name>
</gene>
<evidence type="ECO:0000259" key="8">
    <source>
        <dbReference type="Pfam" id="PF02687"/>
    </source>
</evidence>
<feature type="transmembrane region" description="Helical" evidence="7">
    <location>
        <begin position="254"/>
        <end position="274"/>
    </location>
</feature>
<sequence>MLIIDSKNRIDLSKLKALGFNTENIDSIKFSDIIGTEFKIVSNDDYYMKTEMGNYVPGQDYTAMYNSDKSITVRIVGIMRQKQDVRIGILGTGIAYSDALSQLVIDDALNSEIVNAQKESDKNIITMEDMDAETKANFLAYLGGNATPFMVMVYPDNFEDKDAVLTYLDAYNEGKDIEDQVIYTDLAGRMTELTGGIMDAITLVLIAFAAISLVVSLIMIGIITYTSVLERTKEIGVLKALGARKKDITRVFDAETFILGIFSGVLGVVIAWLLTYPINSLLYNLTELSGVANLQIQHAVLLVAISTVLTVLGGHIPARMASKKDPVEALRSE</sequence>
<protein>
    <recommendedName>
        <fullName evidence="8">ABC3 transporter permease C-terminal domain-containing protein</fullName>
    </recommendedName>
</protein>
<comment type="caution">
    <text evidence="9">The sequence shown here is derived from an EMBL/GenBank/DDBJ whole genome shotgun (WGS) entry which is preliminary data.</text>
</comment>
<evidence type="ECO:0000256" key="6">
    <source>
        <dbReference type="ARBA" id="ARBA00038076"/>
    </source>
</evidence>
<dbReference type="EMBL" id="VSSQ01001729">
    <property type="protein sequence ID" value="MPM10694.1"/>
    <property type="molecule type" value="Genomic_DNA"/>
</dbReference>
<evidence type="ECO:0000256" key="7">
    <source>
        <dbReference type="SAM" id="Phobius"/>
    </source>
</evidence>
<comment type="subcellular location">
    <subcellularLocation>
        <location evidence="1">Cell membrane</location>
        <topology evidence="1">Multi-pass membrane protein</topology>
    </subcellularLocation>
</comment>
<dbReference type="GO" id="GO:0022857">
    <property type="term" value="F:transmembrane transporter activity"/>
    <property type="evidence" value="ECO:0007669"/>
    <property type="project" value="TreeGrafter"/>
</dbReference>
<accession>A0A644X987</accession>
<evidence type="ECO:0000256" key="5">
    <source>
        <dbReference type="ARBA" id="ARBA00023136"/>
    </source>
</evidence>
<dbReference type="InterPro" id="IPR050250">
    <property type="entry name" value="Macrolide_Exporter_MacB"/>
</dbReference>
<dbReference type="AlphaFoldDB" id="A0A644X987"/>
<keyword evidence="4 7" id="KW-1133">Transmembrane helix</keyword>
<evidence type="ECO:0000256" key="1">
    <source>
        <dbReference type="ARBA" id="ARBA00004651"/>
    </source>
</evidence>
<keyword evidence="3 7" id="KW-0812">Transmembrane</keyword>
<organism evidence="9">
    <name type="scientific">bioreactor metagenome</name>
    <dbReference type="NCBI Taxonomy" id="1076179"/>
    <lineage>
        <taxon>unclassified sequences</taxon>
        <taxon>metagenomes</taxon>
        <taxon>ecological metagenomes</taxon>
    </lineage>
</organism>
<proteinExistence type="inferred from homology"/>
<keyword evidence="2" id="KW-1003">Cell membrane</keyword>
<dbReference type="Pfam" id="PF02687">
    <property type="entry name" value="FtsX"/>
    <property type="match status" value="1"/>
</dbReference>
<feature type="domain" description="ABC3 transporter permease C-terminal" evidence="8">
    <location>
        <begin position="207"/>
        <end position="326"/>
    </location>
</feature>
<reference evidence="9" key="1">
    <citation type="submission" date="2019-08" db="EMBL/GenBank/DDBJ databases">
        <authorList>
            <person name="Kucharzyk K."/>
            <person name="Murdoch R.W."/>
            <person name="Higgins S."/>
            <person name="Loffler F."/>
        </authorList>
    </citation>
    <scope>NUCLEOTIDE SEQUENCE</scope>
</reference>